<name>A0A0D2JPI2_9CHLO</name>
<keyword evidence="1" id="KW-0969">Cilium</keyword>
<dbReference type="GO" id="GO:0007017">
    <property type="term" value="P:microtubule-based process"/>
    <property type="evidence" value="ECO:0007669"/>
    <property type="project" value="InterPro"/>
</dbReference>
<keyword evidence="1" id="KW-0282">Flagellum</keyword>
<dbReference type="Pfam" id="PF01221">
    <property type="entry name" value="Dynein_light"/>
    <property type="match status" value="1"/>
</dbReference>
<dbReference type="SUPFAM" id="SSF54648">
    <property type="entry name" value="DLC"/>
    <property type="match status" value="1"/>
</dbReference>
<dbReference type="KEGG" id="mng:MNEG_6921"/>
<dbReference type="InterPro" id="IPR037177">
    <property type="entry name" value="DLC_sf"/>
</dbReference>
<gene>
    <name evidence="1" type="ORF">MNEG_6921</name>
</gene>
<dbReference type="Proteomes" id="UP000054498">
    <property type="component" value="Unassembled WGS sequence"/>
</dbReference>
<reference evidence="1 2" key="1">
    <citation type="journal article" date="2013" name="BMC Genomics">
        <title>Reconstruction of the lipid metabolism for the microalga Monoraphidium neglectum from its genome sequence reveals characteristics suitable for biofuel production.</title>
        <authorList>
            <person name="Bogen C."/>
            <person name="Al-Dilaimi A."/>
            <person name="Albersmeier A."/>
            <person name="Wichmann J."/>
            <person name="Grundmann M."/>
            <person name="Rupp O."/>
            <person name="Lauersen K.J."/>
            <person name="Blifernez-Klassen O."/>
            <person name="Kalinowski J."/>
            <person name="Goesmann A."/>
            <person name="Mussgnug J.H."/>
            <person name="Kruse O."/>
        </authorList>
    </citation>
    <scope>NUCLEOTIDE SEQUENCE [LARGE SCALE GENOMIC DNA]</scope>
    <source>
        <strain evidence="1 2">SAG 48.87</strain>
    </source>
</reference>
<sequence>MSAVAAGVDAAGASSAAQPAVADPRSDYACKDQHSVRVIDSHMPEDLERDVLLVSAAAVERHRQLKDVAQFVKQGMQRLHPGGNRAADGVYHCAVGKSFASAVSHEVRQYIHLRVDSIHV</sequence>
<dbReference type="STRING" id="145388.A0A0D2JPI2"/>
<evidence type="ECO:0000313" key="1">
    <source>
        <dbReference type="EMBL" id="KIZ01043.1"/>
    </source>
</evidence>
<dbReference type="InterPro" id="IPR001372">
    <property type="entry name" value="Dynein_light_chain_typ-1/2"/>
</dbReference>
<protein>
    <submittedName>
        <fullName evidence="1">Dynein light chain, flagellar outer arm</fullName>
    </submittedName>
</protein>
<dbReference type="Gene3D" id="3.30.740.10">
    <property type="entry name" value="Protein Inhibitor Of Neuronal Nitric Oxide Synthase"/>
    <property type="match status" value="1"/>
</dbReference>
<dbReference type="SMART" id="SM01375">
    <property type="entry name" value="Dynein_light"/>
    <property type="match status" value="1"/>
</dbReference>
<dbReference type="GeneID" id="25739797"/>
<keyword evidence="1" id="KW-0966">Cell projection</keyword>
<dbReference type="OrthoDB" id="10033309at2759"/>
<dbReference type="GO" id="GO:0030286">
    <property type="term" value="C:dynein complex"/>
    <property type="evidence" value="ECO:0007669"/>
    <property type="project" value="InterPro"/>
</dbReference>
<keyword evidence="2" id="KW-1185">Reference proteome</keyword>
<dbReference type="EMBL" id="KK101395">
    <property type="protein sequence ID" value="KIZ01043.1"/>
    <property type="molecule type" value="Genomic_DNA"/>
</dbReference>
<proteinExistence type="predicted"/>
<dbReference type="AlphaFoldDB" id="A0A0D2JPI2"/>
<evidence type="ECO:0000313" key="2">
    <source>
        <dbReference type="Proteomes" id="UP000054498"/>
    </source>
</evidence>
<accession>A0A0D2JPI2</accession>
<dbReference type="RefSeq" id="XP_013900062.1">
    <property type="nucleotide sequence ID" value="XM_014044608.1"/>
</dbReference>
<organism evidence="1 2">
    <name type="scientific">Monoraphidium neglectum</name>
    <dbReference type="NCBI Taxonomy" id="145388"/>
    <lineage>
        <taxon>Eukaryota</taxon>
        <taxon>Viridiplantae</taxon>
        <taxon>Chlorophyta</taxon>
        <taxon>core chlorophytes</taxon>
        <taxon>Chlorophyceae</taxon>
        <taxon>CS clade</taxon>
        <taxon>Sphaeropleales</taxon>
        <taxon>Selenastraceae</taxon>
        <taxon>Monoraphidium</taxon>
    </lineage>
</organism>
<feature type="non-terminal residue" evidence="1">
    <location>
        <position position="120"/>
    </location>
</feature>